<proteinExistence type="predicted"/>
<dbReference type="Gene3D" id="3.40.50.20">
    <property type="match status" value="1"/>
</dbReference>
<evidence type="ECO:0000313" key="3">
    <source>
        <dbReference type="EMBL" id="KAG6384700.1"/>
    </source>
</evidence>
<dbReference type="SUPFAM" id="SSF54001">
    <property type="entry name" value="Cysteine proteinases"/>
    <property type="match status" value="1"/>
</dbReference>
<reference evidence="3" key="2">
    <citation type="submission" date="2020-08" db="EMBL/GenBank/DDBJ databases">
        <title>Plant Genome Project.</title>
        <authorList>
            <person name="Zhang R.-G."/>
        </authorList>
    </citation>
    <scope>NUCLEOTIDE SEQUENCE</scope>
    <source>
        <strain evidence="3">Huo1</strain>
        <tissue evidence="3">Leaf</tissue>
    </source>
</reference>
<dbReference type="Proteomes" id="UP000298416">
    <property type="component" value="Unassembled WGS sequence"/>
</dbReference>
<feature type="transmembrane region" description="Helical" evidence="1">
    <location>
        <begin position="73"/>
        <end position="91"/>
    </location>
</feature>
<dbReference type="InterPro" id="IPR038765">
    <property type="entry name" value="Papain-like_cys_pep_sf"/>
</dbReference>
<dbReference type="Pfam" id="PF00289">
    <property type="entry name" value="Biotin_carb_N"/>
    <property type="match status" value="1"/>
</dbReference>
<name>A0A8X8VYG5_SALSN</name>
<keyword evidence="1" id="KW-0472">Membrane</keyword>
<gene>
    <name evidence="3" type="ORF">SASPL_153517</name>
</gene>
<evidence type="ECO:0000256" key="1">
    <source>
        <dbReference type="SAM" id="Phobius"/>
    </source>
</evidence>
<dbReference type="InterPro" id="IPR005481">
    <property type="entry name" value="BC-like_N"/>
</dbReference>
<feature type="domain" description="Biotin carboxylase-like N-terminal" evidence="2">
    <location>
        <begin position="366"/>
        <end position="392"/>
    </location>
</feature>
<dbReference type="EMBL" id="PNBA02000022">
    <property type="protein sequence ID" value="KAG6384700.1"/>
    <property type="molecule type" value="Genomic_DNA"/>
</dbReference>
<evidence type="ECO:0000313" key="4">
    <source>
        <dbReference type="Proteomes" id="UP000298416"/>
    </source>
</evidence>
<protein>
    <recommendedName>
        <fullName evidence="2">Biotin carboxylase-like N-terminal domain-containing protein</fullName>
    </recommendedName>
</protein>
<keyword evidence="1" id="KW-0812">Transmembrane</keyword>
<keyword evidence="1" id="KW-1133">Transmembrane helix</keyword>
<comment type="caution">
    <text evidence="3">The sequence shown here is derived from an EMBL/GenBank/DDBJ whole genome shotgun (WGS) entry which is preliminary data.</text>
</comment>
<reference evidence="3" key="1">
    <citation type="submission" date="2018-01" db="EMBL/GenBank/DDBJ databases">
        <authorList>
            <person name="Mao J.F."/>
        </authorList>
    </citation>
    <scope>NUCLEOTIDE SEQUENCE</scope>
    <source>
        <strain evidence="3">Huo1</strain>
        <tissue evidence="3">Leaf</tissue>
    </source>
</reference>
<dbReference type="SUPFAM" id="SSF52440">
    <property type="entry name" value="PreATP-grasp domain"/>
    <property type="match status" value="1"/>
</dbReference>
<sequence>MERRPSTGFGCRSEESYDALICDEGLKSDFFDSATELSVVVFKPDRRRHDGALTPLVRSPAAKNQRCRSEERYNASFAMVIYYYVFSWIALKSIWICGREPSSALEVRRASMGNVQLDRNPTISSSNWIHRSMPKLLMSWKRLSISNTYLPLQEILTNNHLGNWMLNLQEDMCWGFGATTVMFGDEVANRDKKSSHMGSVQELMDYTFRFIRPQNACPSFAGDSRSFDIPLKGFPGSLPLAFEYVKRFGLTPEAIYPFAGRSSVDKYTPPADGWDGVVKIENRKIKEAKLRDADERSLHVKLGQLLPELAIRLLSTLVMVSYKKALSLLDLFKTRNYICWTSGICNSMLIEAKCSNMSEIYVESRLAIHSGYGFLSESSEFARLVQGEGNTFGRLPASAIHDMCDKR</sequence>
<organism evidence="3">
    <name type="scientific">Salvia splendens</name>
    <name type="common">Scarlet sage</name>
    <dbReference type="NCBI Taxonomy" id="180675"/>
    <lineage>
        <taxon>Eukaryota</taxon>
        <taxon>Viridiplantae</taxon>
        <taxon>Streptophyta</taxon>
        <taxon>Embryophyta</taxon>
        <taxon>Tracheophyta</taxon>
        <taxon>Spermatophyta</taxon>
        <taxon>Magnoliopsida</taxon>
        <taxon>eudicotyledons</taxon>
        <taxon>Gunneridae</taxon>
        <taxon>Pentapetalae</taxon>
        <taxon>asterids</taxon>
        <taxon>lamiids</taxon>
        <taxon>Lamiales</taxon>
        <taxon>Lamiaceae</taxon>
        <taxon>Nepetoideae</taxon>
        <taxon>Mentheae</taxon>
        <taxon>Salviinae</taxon>
        <taxon>Salvia</taxon>
        <taxon>Salvia subgen. Calosphace</taxon>
        <taxon>core Calosphace</taxon>
    </lineage>
</organism>
<accession>A0A8X8VYG5</accession>
<evidence type="ECO:0000259" key="2">
    <source>
        <dbReference type="Pfam" id="PF00289"/>
    </source>
</evidence>
<dbReference type="InterPro" id="IPR016185">
    <property type="entry name" value="PreATP-grasp_dom_sf"/>
</dbReference>
<dbReference type="AlphaFoldDB" id="A0A8X8VYG5"/>
<keyword evidence="4" id="KW-1185">Reference proteome</keyword>